<keyword evidence="3" id="KW-0378">Hydrolase</keyword>
<dbReference type="OrthoDB" id="9784009at2"/>
<evidence type="ECO:0000256" key="1">
    <source>
        <dbReference type="ARBA" id="ARBA00022723"/>
    </source>
</evidence>
<dbReference type="eggNOG" id="COG0491">
    <property type="taxonomic scope" value="Bacteria"/>
</dbReference>
<evidence type="ECO:0000313" key="3">
    <source>
        <dbReference type="EMBL" id="KFX70356.1"/>
    </source>
</evidence>
<organism evidence="3 4">
    <name type="scientific">Pseudomonas taeanensis MS-3</name>
    <dbReference type="NCBI Taxonomy" id="1395571"/>
    <lineage>
        <taxon>Bacteria</taxon>
        <taxon>Pseudomonadati</taxon>
        <taxon>Pseudomonadota</taxon>
        <taxon>Gammaproteobacteria</taxon>
        <taxon>Pseudomonadales</taxon>
        <taxon>Pseudomonadaceae</taxon>
        <taxon>Pseudomonas</taxon>
    </lineage>
</organism>
<dbReference type="PANTHER" id="PTHR43084:SF1">
    <property type="entry name" value="PERSULFIDE DIOXYGENASE ETHE1, MITOCHONDRIAL"/>
    <property type="match status" value="1"/>
</dbReference>
<dbReference type="InterPro" id="IPR036866">
    <property type="entry name" value="RibonucZ/Hydroxyglut_hydro"/>
</dbReference>
<dbReference type="EMBL" id="AWSQ01000002">
    <property type="protein sequence ID" value="KFX70356.1"/>
    <property type="molecule type" value="Genomic_DNA"/>
</dbReference>
<evidence type="ECO:0000259" key="2">
    <source>
        <dbReference type="SMART" id="SM00849"/>
    </source>
</evidence>
<dbReference type="PANTHER" id="PTHR43084">
    <property type="entry name" value="PERSULFIDE DIOXYGENASE ETHE1"/>
    <property type="match status" value="1"/>
</dbReference>
<dbReference type="InterPro" id="IPR051682">
    <property type="entry name" value="Mito_Persulfide_Diox"/>
</dbReference>
<keyword evidence="4" id="KW-1185">Reference proteome</keyword>
<dbReference type="RefSeq" id="WP_025165620.1">
    <property type="nucleotide sequence ID" value="NZ_AWSQ01000002.1"/>
</dbReference>
<sequence length="230" mass="25111">MLFRQLFDSTSSTYTYLLADAGEAVLIDPVKDKQDDYLRLLGELNLRLTLALDTHTHADHITALGDLRSATGCRCGLGEQSASTCASFVFTDGDHLPFGNCALTVWYTPGHTDDSYCFLLPAADGRPIKLFSGDTLLIRGTGRTDFQNGDAREQWASLQRLLALPGDTEVWPGHDYHGWTSSSIAEEAAHNPRLQVANARAYAALMAELKLPDPKLMDIAVPANRACGQK</sequence>
<accession>A0A0A1YMP8</accession>
<dbReference type="Pfam" id="PF00753">
    <property type="entry name" value="Lactamase_B"/>
    <property type="match status" value="2"/>
</dbReference>
<dbReference type="CDD" id="cd07724">
    <property type="entry name" value="POD-like_MBL-fold"/>
    <property type="match status" value="1"/>
</dbReference>
<dbReference type="GO" id="GO:0016787">
    <property type="term" value="F:hydrolase activity"/>
    <property type="evidence" value="ECO:0007669"/>
    <property type="project" value="UniProtKB-KW"/>
</dbReference>
<gene>
    <name evidence="3" type="ORF">TMS3_0112855</name>
</gene>
<dbReference type="Gene3D" id="3.60.15.10">
    <property type="entry name" value="Ribonuclease Z/Hydroxyacylglutathione hydrolase-like"/>
    <property type="match status" value="1"/>
</dbReference>
<evidence type="ECO:0000313" key="4">
    <source>
        <dbReference type="Proteomes" id="UP000030063"/>
    </source>
</evidence>
<dbReference type="GO" id="GO:0070813">
    <property type="term" value="P:hydrogen sulfide metabolic process"/>
    <property type="evidence" value="ECO:0007669"/>
    <property type="project" value="TreeGrafter"/>
</dbReference>
<dbReference type="InterPro" id="IPR044528">
    <property type="entry name" value="POD-like_MBL-fold"/>
</dbReference>
<dbReference type="SMART" id="SM00849">
    <property type="entry name" value="Lactamase_B"/>
    <property type="match status" value="1"/>
</dbReference>
<dbReference type="STRING" id="1395571.TMS3_0112855"/>
<proteinExistence type="predicted"/>
<dbReference type="GO" id="GO:0046872">
    <property type="term" value="F:metal ion binding"/>
    <property type="evidence" value="ECO:0007669"/>
    <property type="project" value="UniProtKB-KW"/>
</dbReference>
<feature type="domain" description="Metallo-beta-lactamase" evidence="2">
    <location>
        <begin position="12"/>
        <end position="174"/>
    </location>
</feature>
<name>A0A0A1YMP8_9PSED</name>
<reference evidence="3 4" key="1">
    <citation type="journal article" date="2014" name="Genome Announc.">
        <title>Draft Genome Sequence of Petroleum Oil-Degrading Marine Bacterium Pseudomonas taeanensis Strain MS-3, Isolated from a Crude Oil-Contaminated Seashore.</title>
        <authorList>
            <person name="Lee S.Y."/>
            <person name="Kim S.H."/>
            <person name="Lee D.G."/>
            <person name="Shin S."/>
            <person name="Yun S.H."/>
            <person name="Choi C.W."/>
            <person name="Chung Y.H."/>
            <person name="Choi J.S."/>
            <person name="Kahng H.Y."/>
            <person name="Kim S.I."/>
        </authorList>
    </citation>
    <scope>NUCLEOTIDE SEQUENCE [LARGE SCALE GENOMIC DNA]</scope>
    <source>
        <strain evidence="3 4">MS-3</strain>
    </source>
</reference>
<protein>
    <submittedName>
        <fullName evidence="3">Zn-dependent hydrolase</fullName>
    </submittedName>
</protein>
<dbReference type="GO" id="GO:0050313">
    <property type="term" value="F:sulfur dioxygenase activity"/>
    <property type="evidence" value="ECO:0007669"/>
    <property type="project" value="InterPro"/>
</dbReference>
<dbReference type="SUPFAM" id="SSF56281">
    <property type="entry name" value="Metallo-hydrolase/oxidoreductase"/>
    <property type="match status" value="1"/>
</dbReference>
<comment type="caution">
    <text evidence="3">The sequence shown here is derived from an EMBL/GenBank/DDBJ whole genome shotgun (WGS) entry which is preliminary data.</text>
</comment>
<dbReference type="InterPro" id="IPR001279">
    <property type="entry name" value="Metallo-B-lactamas"/>
</dbReference>
<dbReference type="AlphaFoldDB" id="A0A0A1YMP8"/>
<dbReference type="GO" id="GO:0006749">
    <property type="term" value="P:glutathione metabolic process"/>
    <property type="evidence" value="ECO:0007669"/>
    <property type="project" value="InterPro"/>
</dbReference>
<keyword evidence="1" id="KW-0479">Metal-binding</keyword>
<dbReference type="Proteomes" id="UP000030063">
    <property type="component" value="Unassembled WGS sequence"/>
</dbReference>